<gene>
    <name evidence="4" type="ORF">CYMTET_31774</name>
</gene>
<reference evidence="4 5" key="1">
    <citation type="journal article" date="2015" name="Genome Biol. Evol.">
        <title>Comparative Genomics of a Bacterivorous Green Alga Reveals Evolutionary Causalities and Consequences of Phago-Mixotrophic Mode of Nutrition.</title>
        <authorList>
            <person name="Burns J.A."/>
            <person name="Paasch A."/>
            <person name="Narechania A."/>
            <person name="Kim E."/>
        </authorList>
    </citation>
    <scope>NUCLEOTIDE SEQUENCE [LARGE SCALE GENOMIC DNA]</scope>
    <source>
        <strain evidence="4 5">PLY_AMNH</strain>
    </source>
</reference>
<accession>A0AAE0FGS7</accession>
<dbReference type="PROSITE" id="PS51295">
    <property type="entry name" value="CRM"/>
    <property type="match status" value="1"/>
</dbReference>
<dbReference type="AlphaFoldDB" id="A0AAE0FGS7"/>
<proteinExistence type="predicted"/>
<keyword evidence="5" id="KW-1185">Reference proteome</keyword>
<dbReference type="PANTHER" id="PTHR47714">
    <property type="entry name" value="CRS1/YHBY DOMAIN CONTAINING PROTEIN, EXPRESSED"/>
    <property type="match status" value="1"/>
</dbReference>
<evidence type="ECO:0000313" key="4">
    <source>
        <dbReference type="EMBL" id="KAK3259215.1"/>
    </source>
</evidence>
<name>A0AAE0FGS7_9CHLO</name>
<evidence type="ECO:0000256" key="2">
    <source>
        <dbReference type="PROSITE-ProRule" id="PRU00626"/>
    </source>
</evidence>
<organism evidence="4 5">
    <name type="scientific">Cymbomonas tetramitiformis</name>
    <dbReference type="NCBI Taxonomy" id="36881"/>
    <lineage>
        <taxon>Eukaryota</taxon>
        <taxon>Viridiplantae</taxon>
        <taxon>Chlorophyta</taxon>
        <taxon>Pyramimonadophyceae</taxon>
        <taxon>Pyramimonadales</taxon>
        <taxon>Pyramimonadaceae</taxon>
        <taxon>Cymbomonas</taxon>
    </lineage>
</organism>
<dbReference type="InterPro" id="IPR001890">
    <property type="entry name" value="RNA-binding_CRM"/>
</dbReference>
<dbReference type="PANTHER" id="PTHR47714:SF1">
    <property type="entry name" value="RNA-BINDING CRS1 _ YHBY (CRM) DOMAIN PROTEIN"/>
    <property type="match status" value="1"/>
</dbReference>
<evidence type="ECO:0000256" key="1">
    <source>
        <dbReference type="ARBA" id="ARBA00022884"/>
    </source>
</evidence>
<dbReference type="EMBL" id="LGRX02018932">
    <property type="protein sequence ID" value="KAK3259215.1"/>
    <property type="molecule type" value="Genomic_DNA"/>
</dbReference>
<feature type="domain" description="CRM" evidence="3">
    <location>
        <begin position="71"/>
        <end position="170"/>
    </location>
</feature>
<dbReference type="Pfam" id="PF01985">
    <property type="entry name" value="CRS1_YhbY"/>
    <property type="match status" value="1"/>
</dbReference>
<dbReference type="GO" id="GO:0009507">
    <property type="term" value="C:chloroplast"/>
    <property type="evidence" value="ECO:0007669"/>
    <property type="project" value="TreeGrafter"/>
</dbReference>
<evidence type="ECO:0000313" key="5">
    <source>
        <dbReference type="Proteomes" id="UP001190700"/>
    </source>
</evidence>
<dbReference type="SMART" id="SM01103">
    <property type="entry name" value="CRS1_YhbY"/>
    <property type="match status" value="1"/>
</dbReference>
<dbReference type="InterPro" id="IPR035920">
    <property type="entry name" value="YhbY-like_sf"/>
</dbReference>
<dbReference type="Gene3D" id="3.30.110.60">
    <property type="entry name" value="YhbY-like"/>
    <property type="match status" value="1"/>
</dbReference>
<comment type="caution">
    <text evidence="4">The sequence shown here is derived from an EMBL/GenBank/DDBJ whole genome shotgun (WGS) entry which is preliminary data.</text>
</comment>
<dbReference type="SUPFAM" id="SSF75471">
    <property type="entry name" value="YhbY-like"/>
    <property type="match status" value="1"/>
</dbReference>
<dbReference type="Proteomes" id="UP001190700">
    <property type="component" value="Unassembled WGS sequence"/>
</dbReference>
<dbReference type="GO" id="GO:0003723">
    <property type="term" value="F:RNA binding"/>
    <property type="evidence" value="ECO:0007669"/>
    <property type="project" value="UniProtKB-UniRule"/>
</dbReference>
<evidence type="ECO:0000259" key="3">
    <source>
        <dbReference type="PROSITE" id="PS51295"/>
    </source>
</evidence>
<sequence>MSVLLNPTRWFCAPGTKARTTSSLSSRVLAVTLRRPNVSRTLPAGRPKSWRHATFAAAEGADSAATKGTFTGVNSIQKQKLRAHAQQLGKKLVLFQVGKAGVTSALVEAIGDALTKNELIKVKVMGGCPDDLDEVCEQLEAQAKADLVGKIGATFLLYRPREEKSKLRPIVNSA</sequence>
<keyword evidence="1 2" id="KW-0694">RNA-binding</keyword>
<protein>
    <recommendedName>
        <fullName evidence="3">CRM domain-containing protein</fullName>
    </recommendedName>
</protein>